<dbReference type="NCBIfam" id="TIGR02727">
    <property type="entry name" value="MTHFS_bact"/>
    <property type="match status" value="1"/>
</dbReference>
<comment type="similarity">
    <text evidence="1 5">Belongs to the 5-formyltetrahydrofolate cyclo-ligase family.</text>
</comment>
<dbReference type="AlphaFoldDB" id="A0A091B507"/>
<evidence type="ECO:0000313" key="6">
    <source>
        <dbReference type="EMBL" id="KFN47713.1"/>
    </source>
</evidence>
<keyword evidence="3 4" id="KW-0067">ATP-binding</keyword>
<gene>
    <name evidence="6" type="ORF">N790_07625</name>
</gene>
<accession>A0A091B507</accession>
<proteinExistence type="inferred from homology"/>
<dbReference type="PATRIC" id="fig|1384054.3.peg.1526"/>
<dbReference type="InterPro" id="IPR037171">
    <property type="entry name" value="NagB/RpiA_transferase-like"/>
</dbReference>
<dbReference type="Gene3D" id="3.40.50.10420">
    <property type="entry name" value="NagB/RpiA/CoA transferase-like"/>
    <property type="match status" value="1"/>
</dbReference>
<dbReference type="InterPro" id="IPR024185">
    <property type="entry name" value="FTHF_cligase-like_sf"/>
</dbReference>
<dbReference type="GO" id="GO:0005524">
    <property type="term" value="F:ATP binding"/>
    <property type="evidence" value="ECO:0007669"/>
    <property type="project" value="UniProtKB-KW"/>
</dbReference>
<evidence type="ECO:0000256" key="2">
    <source>
        <dbReference type="ARBA" id="ARBA00022741"/>
    </source>
</evidence>
<keyword evidence="5" id="KW-0479">Metal-binding</keyword>
<dbReference type="EC" id="6.3.3.2" evidence="5"/>
<organism evidence="6 7">
    <name type="scientific">Arenimonas malthae CC-JY-1</name>
    <dbReference type="NCBI Taxonomy" id="1384054"/>
    <lineage>
        <taxon>Bacteria</taxon>
        <taxon>Pseudomonadati</taxon>
        <taxon>Pseudomonadota</taxon>
        <taxon>Gammaproteobacteria</taxon>
        <taxon>Lysobacterales</taxon>
        <taxon>Lysobacteraceae</taxon>
        <taxon>Arenimonas</taxon>
    </lineage>
</organism>
<comment type="caution">
    <text evidence="6">The sequence shown here is derived from an EMBL/GenBank/DDBJ whole genome shotgun (WGS) entry which is preliminary data.</text>
</comment>
<dbReference type="PIRSF" id="PIRSF006806">
    <property type="entry name" value="FTHF_cligase"/>
    <property type="match status" value="1"/>
</dbReference>
<feature type="binding site" evidence="4">
    <location>
        <position position="45"/>
    </location>
    <ligand>
        <name>substrate</name>
    </ligand>
</feature>
<evidence type="ECO:0000313" key="7">
    <source>
        <dbReference type="Proteomes" id="UP000029392"/>
    </source>
</evidence>
<keyword evidence="5" id="KW-0460">Magnesium</keyword>
<dbReference type="PANTHER" id="PTHR23407">
    <property type="entry name" value="ATPASE INHIBITOR/5-FORMYLTETRAHYDROFOLATE CYCLO-LIGASE"/>
    <property type="match status" value="1"/>
</dbReference>
<feature type="binding site" evidence="4">
    <location>
        <begin position="122"/>
        <end position="130"/>
    </location>
    <ligand>
        <name>ATP</name>
        <dbReference type="ChEBI" id="CHEBI:30616"/>
    </ligand>
</feature>
<dbReference type="STRING" id="1384054.N790_07625"/>
<comment type="catalytic activity">
    <reaction evidence="5">
        <text>(6S)-5-formyl-5,6,7,8-tetrahydrofolate + ATP = (6R)-5,10-methenyltetrahydrofolate + ADP + phosphate</text>
        <dbReference type="Rhea" id="RHEA:10488"/>
        <dbReference type="ChEBI" id="CHEBI:30616"/>
        <dbReference type="ChEBI" id="CHEBI:43474"/>
        <dbReference type="ChEBI" id="CHEBI:57455"/>
        <dbReference type="ChEBI" id="CHEBI:57457"/>
        <dbReference type="ChEBI" id="CHEBI:456216"/>
        <dbReference type="EC" id="6.3.3.2"/>
    </reaction>
</comment>
<reference evidence="6 7" key="1">
    <citation type="submission" date="2013-09" db="EMBL/GenBank/DDBJ databases">
        <title>Genome sequencing of Arenimonas malthae.</title>
        <authorList>
            <person name="Chen F."/>
            <person name="Wang G."/>
        </authorList>
    </citation>
    <scope>NUCLEOTIDE SEQUENCE [LARGE SCALE GENOMIC DNA]</scope>
    <source>
        <strain evidence="6 7">CC-JY-1</strain>
    </source>
</reference>
<dbReference type="Pfam" id="PF01812">
    <property type="entry name" value="5-FTHF_cyc-lig"/>
    <property type="match status" value="1"/>
</dbReference>
<evidence type="ECO:0000256" key="4">
    <source>
        <dbReference type="PIRSR" id="PIRSR006806-1"/>
    </source>
</evidence>
<dbReference type="eggNOG" id="COG0212">
    <property type="taxonomic scope" value="Bacteria"/>
</dbReference>
<dbReference type="GO" id="GO:0009396">
    <property type="term" value="P:folic acid-containing compound biosynthetic process"/>
    <property type="evidence" value="ECO:0007669"/>
    <property type="project" value="TreeGrafter"/>
</dbReference>
<sequence>MRARRAALSPGERLAAADAVARHLAASPELREPGYVGGYWAVGGEVPLHAVQLRLAPGQVWCLPVVQDDGSLRFAPWRAGDPLANNRFGIPEPAVDPASTLAPAALSLVLVPLLGWDRDGHRLGMGGGYYDRSFAFRRGRPGPPRLVGVAYACQELPGLAAEPWDVDLDAMATEREWLRFGR</sequence>
<evidence type="ECO:0000256" key="5">
    <source>
        <dbReference type="RuleBase" id="RU361279"/>
    </source>
</evidence>
<keyword evidence="2 4" id="KW-0547">Nucleotide-binding</keyword>
<dbReference type="GO" id="GO:0046872">
    <property type="term" value="F:metal ion binding"/>
    <property type="evidence" value="ECO:0007669"/>
    <property type="project" value="UniProtKB-KW"/>
</dbReference>
<dbReference type="Proteomes" id="UP000029392">
    <property type="component" value="Unassembled WGS sequence"/>
</dbReference>
<keyword evidence="7" id="KW-1185">Reference proteome</keyword>
<name>A0A091B507_9GAMM</name>
<dbReference type="GO" id="GO:0035999">
    <property type="term" value="P:tetrahydrofolate interconversion"/>
    <property type="evidence" value="ECO:0007669"/>
    <property type="project" value="TreeGrafter"/>
</dbReference>
<dbReference type="GO" id="GO:0030272">
    <property type="term" value="F:5-formyltetrahydrofolate cyclo-ligase activity"/>
    <property type="evidence" value="ECO:0007669"/>
    <property type="project" value="UniProtKB-EC"/>
</dbReference>
<comment type="cofactor">
    <cofactor evidence="5">
        <name>Mg(2+)</name>
        <dbReference type="ChEBI" id="CHEBI:18420"/>
    </cofactor>
</comment>
<protein>
    <recommendedName>
        <fullName evidence="5">5-formyltetrahydrofolate cyclo-ligase</fullName>
        <ecNumber evidence="5">6.3.3.2</ecNumber>
    </recommendedName>
</protein>
<dbReference type="SUPFAM" id="SSF100950">
    <property type="entry name" value="NagB/RpiA/CoA transferase-like"/>
    <property type="match status" value="1"/>
</dbReference>
<dbReference type="PANTHER" id="PTHR23407:SF1">
    <property type="entry name" value="5-FORMYLTETRAHYDROFOLATE CYCLO-LIGASE"/>
    <property type="match status" value="1"/>
</dbReference>
<dbReference type="InterPro" id="IPR002698">
    <property type="entry name" value="FTHF_cligase"/>
</dbReference>
<evidence type="ECO:0000256" key="1">
    <source>
        <dbReference type="ARBA" id="ARBA00010638"/>
    </source>
</evidence>
<dbReference type="EMBL" id="AVCH01000159">
    <property type="protein sequence ID" value="KFN47713.1"/>
    <property type="molecule type" value="Genomic_DNA"/>
</dbReference>
<evidence type="ECO:0000256" key="3">
    <source>
        <dbReference type="ARBA" id="ARBA00022840"/>
    </source>
</evidence>